<evidence type="ECO:0000313" key="12">
    <source>
        <dbReference type="Proteomes" id="UP000694941"/>
    </source>
</evidence>
<keyword evidence="12" id="KW-1185">Reference proteome</keyword>
<evidence type="ECO:0000313" key="13">
    <source>
        <dbReference type="RefSeq" id="XP_022258329.1"/>
    </source>
</evidence>
<evidence type="ECO:0000256" key="5">
    <source>
        <dbReference type="ARBA" id="ARBA00022679"/>
    </source>
</evidence>
<feature type="transmembrane region" description="Helical" evidence="11">
    <location>
        <begin position="924"/>
        <end position="944"/>
    </location>
</feature>
<keyword evidence="10" id="KW-0325">Glycoprotein</keyword>
<dbReference type="InterPro" id="IPR002591">
    <property type="entry name" value="Phosphodiest/P_Trfase"/>
</dbReference>
<comment type="similarity">
    <text evidence="3">Belongs to the PIGG/PIGN/PIGO family. PIGO subfamily.</text>
</comment>
<evidence type="ECO:0000256" key="4">
    <source>
        <dbReference type="ARBA" id="ARBA00022502"/>
    </source>
</evidence>
<feature type="transmembrane region" description="Helical" evidence="11">
    <location>
        <begin position="700"/>
        <end position="722"/>
    </location>
</feature>
<feature type="transmembrane region" description="Helical" evidence="11">
    <location>
        <begin position="885"/>
        <end position="904"/>
    </location>
</feature>
<feature type="transmembrane region" description="Helical" evidence="11">
    <location>
        <begin position="592"/>
        <end position="609"/>
    </location>
</feature>
<dbReference type="SUPFAM" id="SSF53649">
    <property type="entry name" value="Alkaline phosphatase-like"/>
    <property type="match status" value="1"/>
</dbReference>
<evidence type="ECO:0000256" key="9">
    <source>
        <dbReference type="ARBA" id="ARBA00023136"/>
    </source>
</evidence>
<evidence type="ECO:0000256" key="2">
    <source>
        <dbReference type="ARBA" id="ARBA00004687"/>
    </source>
</evidence>
<accession>A0ABM1TR23</accession>
<proteinExistence type="inferred from homology"/>
<feature type="transmembrane region" description="Helical" evidence="11">
    <location>
        <begin position="7"/>
        <end position="31"/>
    </location>
</feature>
<dbReference type="RefSeq" id="XP_022258329.1">
    <property type="nucleotide sequence ID" value="XM_022402621.1"/>
</dbReference>
<dbReference type="PANTHER" id="PTHR23071:SF1">
    <property type="entry name" value="GPI ETHANOLAMINE PHOSPHATE TRANSFERASE 3"/>
    <property type="match status" value="1"/>
</dbReference>
<dbReference type="PANTHER" id="PTHR23071">
    <property type="entry name" value="PHOSPHATIDYLINOSITOL GLYCAN"/>
    <property type="match status" value="1"/>
</dbReference>
<keyword evidence="7" id="KW-0256">Endoplasmic reticulum</keyword>
<evidence type="ECO:0000256" key="6">
    <source>
        <dbReference type="ARBA" id="ARBA00022692"/>
    </source>
</evidence>
<organism evidence="12 13">
    <name type="scientific">Limulus polyphemus</name>
    <name type="common">Atlantic horseshoe crab</name>
    <dbReference type="NCBI Taxonomy" id="6850"/>
    <lineage>
        <taxon>Eukaryota</taxon>
        <taxon>Metazoa</taxon>
        <taxon>Ecdysozoa</taxon>
        <taxon>Arthropoda</taxon>
        <taxon>Chelicerata</taxon>
        <taxon>Merostomata</taxon>
        <taxon>Xiphosura</taxon>
        <taxon>Limulidae</taxon>
        <taxon>Limulus</taxon>
    </lineage>
</organism>
<evidence type="ECO:0000256" key="10">
    <source>
        <dbReference type="ARBA" id="ARBA00023180"/>
    </source>
</evidence>
<name>A0ABM1TR23_LIMPO</name>
<protein>
    <submittedName>
        <fullName evidence="13">GPI ethanolamine phosphate transferase 3-like</fullName>
    </submittedName>
</protein>
<keyword evidence="4" id="KW-0337">GPI-anchor biosynthesis</keyword>
<feature type="transmembrane region" description="Helical" evidence="11">
    <location>
        <begin position="827"/>
        <end position="852"/>
    </location>
</feature>
<evidence type="ECO:0000256" key="1">
    <source>
        <dbReference type="ARBA" id="ARBA00004477"/>
    </source>
</evidence>
<evidence type="ECO:0000256" key="8">
    <source>
        <dbReference type="ARBA" id="ARBA00022989"/>
    </source>
</evidence>
<feature type="transmembrane region" description="Helical" evidence="11">
    <location>
        <begin position="734"/>
        <end position="753"/>
    </location>
</feature>
<gene>
    <name evidence="13" type="primary">LOC106474299</name>
</gene>
<evidence type="ECO:0000256" key="11">
    <source>
        <dbReference type="SAM" id="Phobius"/>
    </source>
</evidence>
<feature type="transmembrane region" description="Helical" evidence="11">
    <location>
        <begin position="497"/>
        <end position="519"/>
    </location>
</feature>
<feature type="transmembrane region" description="Helical" evidence="11">
    <location>
        <begin position="531"/>
        <end position="548"/>
    </location>
</feature>
<dbReference type="Gene3D" id="3.40.720.10">
    <property type="entry name" value="Alkaline Phosphatase, subunit A"/>
    <property type="match status" value="1"/>
</dbReference>
<dbReference type="GeneID" id="106474299"/>
<evidence type="ECO:0000256" key="7">
    <source>
        <dbReference type="ARBA" id="ARBA00022824"/>
    </source>
</evidence>
<dbReference type="InterPro" id="IPR037675">
    <property type="entry name" value="PIG-O_N"/>
</dbReference>
<evidence type="ECO:0000256" key="3">
    <source>
        <dbReference type="ARBA" id="ARBA00008695"/>
    </source>
</evidence>
<feature type="transmembrane region" description="Helical" evidence="11">
    <location>
        <begin position="560"/>
        <end position="580"/>
    </location>
</feature>
<dbReference type="InterPro" id="IPR039524">
    <property type="entry name" value="PIGO/GPI13"/>
</dbReference>
<dbReference type="Proteomes" id="UP000694941">
    <property type="component" value="Unplaced"/>
</dbReference>
<keyword evidence="6 11" id="KW-0812">Transmembrane</keyword>
<reference evidence="13" key="1">
    <citation type="submission" date="2025-08" db="UniProtKB">
        <authorList>
            <consortium name="RefSeq"/>
        </authorList>
    </citation>
    <scope>IDENTIFICATION</scope>
    <source>
        <tissue evidence="13">Muscle</tissue>
    </source>
</reference>
<keyword evidence="9 11" id="KW-0472">Membrane</keyword>
<comment type="subcellular location">
    <subcellularLocation>
        <location evidence="1">Endoplasmic reticulum membrane</location>
        <topology evidence="1">Multi-pass membrane protein</topology>
    </subcellularLocation>
</comment>
<keyword evidence="5" id="KW-0808">Transferase</keyword>
<dbReference type="InterPro" id="IPR017850">
    <property type="entry name" value="Alkaline_phosphatase_core_sf"/>
</dbReference>
<sequence>MGRTSKHVCLVSWICFLYFYGIYLFASGFLLKRVVIERKSNHEDLVRFLNKTSEIVQRHCSLRNDSVLRKLPLISRVCREPFRNEFGNEITRENLCVFKKRFSKAVMVILDGLRYDFTVFQENETLSSMDRGNGHFFENKLSIFKELQQRHPTGSVLYPFIADPPTTTLQRLKGLMTGSLPTFIDVSANFASYEISEDNLISQMHSNSKKIIFMGDDTWKGLFPKKFHRSYFYPSFNVKDLHTVDNGIIKHLIPEMEREDWDVIIAHFLGIDHCGHRFGPSHPEMAKKLAQMNNIISSVASLLNNDTVLFVFGDHGMTSSGDHGGDSRDELTSALFIYTPSKLFDEHPVEFLELVHQVDLVPTLSFLLGLPIPFSSLGSVIPSLFYVNVSSGFQDREFNKLMSLSAATEILMINSFQIQQYLDVYFTNLDHQIRSEFLEAENVLIEVNKTWPVFCAMSNFTKLSEAWNNLANIHNGYYEYLKTIKKICDQKWATFDLFLMTNGLIVLTVTTVFCIVFTFLSENIETDISHLLRLAAASLIVALTLYIMDLSFLSKMLNSGNLTLFITVFVISLPSLFYCVKFVWKNLAFLRIYHSNISLLIFLYFISFFSNSYIVHEDKCCQFLLQACLIARLINKPKTCEKHKPSPDLVFLLTEALELLLLMGSVRCGSLFWKCREEQSPCIASPFLSHLSSFPTDYETAHLCQACFSFVFTVGFFYWLLYRCSYFSKETPSGLCLYYAVPTMTVAIIMYWITGAVPTVVAERVFKGNQEQEHRNPSKFHLPSSVVLNWVLFSCHGFFVTGHQCTFPSIHWQAAFVGNSGEFSTNLIPGFLVAFNTFSSYLLFGLSLPLLVTWPVGRHAVFQSQNTDQGELALFKAPAEFRRGLLRLLIQYILFHGLKLLASSAACALHRRHLMVWKIFAPRFMFEAVAMGVTIFGVMLGYLFTLRVHLALRNWLEQKSLEFGIVDYR</sequence>
<keyword evidence="8 11" id="KW-1133">Transmembrane helix</keyword>
<dbReference type="Pfam" id="PF01663">
    <property type="entry name" value="Phosphodiest"/>
    <property type="match status" value="1"/>
</dbReference>
<comment type="pathway">
    <text evidence="2">Glycolipid biosynthesis; glycosylphosphatidylinositol-anchor biosynthesis.</text>
</comment>
<dbReference type="CDD" id="cd16023">
    <property type="entry name" value="GPI_EPT_3"/>
    <property type="match status" value="1"/>
</dbReference>